<dbReference type="SUPFAM" id="SSF53448">
    <property type="entry name" value="Nucleotide-diphospho-sugar transferases"/>
    <property type="match status" value="1"/>
</dbReference>
<dbReference type="OrthoDB" id="409543at2759"/>
<dbReference type="Gene3D" id="3.90.550.20">
    <property type="match status" value="1"/>
</dbReference>
<dbReference type="EMBL" id="CAMXCT010001717">
    <property type="protein sequence ID" value="CAI3992474.1"/>
    <property type="molecule type" value="Genomic_DNA"/>
</dbReference>
<dbReference type="AlphaFoldDB" id="A0A9P1CI75"/>
<dbReference type="GO" id="GO:0000136">
    <property type="term" value="C:mannan polymerase complex"/>
    <property type="evidence" value="ECO:0007669"/>
    <property type="project" value="TreeGrafter"/>
</dbReference>
<evidence type="ECO:0000313" key="1">
    <source>
        <dbReference type="EMBL" id="CAI3992474.1"/>
    </source>
</evidence>
<protein>
    <submittedName>
        <fullName evidence="2">ABC transporter G family member 24</fullName>
    </submittedName>
</protein>
<reference evidence="2 3" key="2">
    <citation type="submission" date="2024-05" db="EMBL/GenBank/DDBJ databases">
        <authorList>
            <person name="Chen Y."/>
            <person name="Shah S."/>
            <person name="Dougan E. K."/>
            <person name="Thang M."/>
            <person name="Chan C."/>
        </authorList>
    </citation>
    <scope>NUCLEOTIDE SEQUENCE [LARGE SCALE GENOMIC DNA]</scope>
</reference>
<dbReference type="EMBL" id="CAMXCT030001717">
    <property type="protein sequence ID" value="CAL4779786.1"/>
    <property type="molecule type" value="Genomic_DNA"/>
</dbReference>
<dbReference type="Proteomes" id="UP001152797">
    <property type="component" value="Unassembled WGS sequence"/>
</dbReference>
<dbReference type="PANTHER" id="PTHR31834">
    <property type="entry name" value="INITIATION-SPECIFIC ALPHA-1,6-MANNOSYLTRANSFERASE"/>
    <property type="match status" value="1"/>
</dbReference>
<comment type="caution">
    <text evidence="1">The sequence shown here is derived from an EMBL/GenBank/DDBJ whole genome shotgun (WGS) entry which is preliminary data.</text>
</comment>
<dbReference type="PANTHER" id="PTHR31834:SF1">
    <property type="entry name" value="INITIATION-SPECIFIC ALPHA-1,6-MANNOSYLTRANSFERASE"/>
    <property type="match status" value="1"/>
</dbReference>
<accession>A0A9P1CI75</accession>
<feature type="non-terminal residue" evidence="1">
    <location>
        <position position="1"/>
    </location>
</feature>
<reference evidence="1" key="1">
    <citation type="submission" date="2022-10" db="EMBL/GenBank/DDBJ databases">
        <authorList>
            <person name="Chen Y."/>
            <person name="Dougan E. K."/>
            <person name="Chan C."/>
            <person name="Rhodes N."/>
            <person name="Thang M."/>
        </authorList>
    </citation>
    <scope>NUCLEOTIDE SEQUENCE</scope>
</reference>
<dbReference type="EMBL" id="CAMXCT020001717">
    <property type="protein sequence ID" value="CAL1145849.1"/>
    <property type="molecule type" value="Genomic_DNA"/>
</dbReference>
<evidence type="ECO:0000313" key="3">
    <source>
        <dbReference type="Proteomes" id="UP001152797"/>
    </source>
</evidence>
<name>A0A9P1CI75_9DINO</name>
<sequence>MSKAKDSIAPIWSALSPAERADIFRYLVLYDQGGYFAELTVSCEKPIADYQVPHDAQMLVGYEFGHRWSEVQRLEVNFARTEQFANYFLASAPQNPVLKRALEMVRERFSWKIQSNDLTGAAALSDAVHEFLEVSTPDAVAKENTVRKNPPSVHFLSYPSEHLYGEGEWKVWLLAAGRVNSAPQVAADDPSEGAELLVSRRLG</sequence>
<dbReference type="GO" id="GO:0006487">
    <property type="term" value="P:protein N-linked glycosylation"/>
    <property type="evidence" value="ECO:0007669"/>
    <property type="project" value="TreeGrafter"/>
</dbReference>
<proteinExistence type="predicted"/>
<evidence type="ECO:0000313" key="2">
    <source>
        <dbReference type="EMBL" id="CAL4779786.1"/>
    </source>
</evidence>
<dbReference type="InterPro" id="IPR029044">
    <property type="entry name" value="Nucleotide-diphossugar_trans"/>
</dbReference>
<gene>
    <name evidence="1" type="ORF">C1SCF055_LOCUS19304</name>
</gene>
<dbReference type="InterPro" id="IPR039367">
    <property type="entry name" value="Och1-like"/>
</dbReference>
<dbReference type="GO" id="GO:0000009">
    <property type="term" value="F:alpha-1,6-mannosyltransferase activity"/>
    <property type="evidence" value="ECO:0007669"/>
    <property type="project" value="InterPro"/>
</dbReference>
<organism evidence="1">
    <name type="scientific">Cladocopium goreaui</name>
    <dbReference type="NCBI Taxonomy" id="2562237"/>
    <lineage>
        <taxon>Eukaryota</taxon>
        <taxon>Sar</taxon>
        <taxon>Alveolata</taxon>
        <taxon>Dinophyceae</taxon>
        <taxon>Suessiales</taxon>
        <taxon>Symbiodiniaceae</taxon>
        <taxon>Cladocopium</taxon>
    </lineage>
</organism>
<keyword evidence="3" id="KW-1185">Reference proteome</keyword>